<protein>
    <recommendedName>
        <fullName evidence="4">Type IV conjugative transfer system protein TraL</fullName>
    </recommendedName>
</protein>
<evidence type="ECO:0000313" key="2">
    <source>
        <dbReference type="EMBL" id="BDI05884.1"/>
    </source>
</evidence>
<evidence type="ECO:0000256" key="1">
    <source>
        <dbReference type="SAM" id="Phobius"/>
    </source>
</evidence>
<evidence type="ECO:0008006" key="4">
    <source>
        <dbReference type="Google" id="ProtNLM"/>
    </source>
</evidence>
<reference evidence="2" key="1">
    <citation type="submission" date="2022-04" db="EMBL/GenBank/DDBJ databases">
        <title>Whole genome sequence of Sphaerotilus sp. FB-5.</title>
        <authorList>
            <person name="Takeda M."/>
            <person name="Narihara S."/>
            <person name="Akimoto M."/>
            <person name="Akimoto R."/>
            <person name="Nishiyashiki S."/>
            <person name="Murakami T."/>
        </authorList>
    </citation>
    <scope>NUCLEOTIDE SEQUENCE</scope>
    <source>
        <strain evidence="2">FB-5</strain>
    </source>
</reference>
<keyword evidence="1" id="KW-0812">Transmembrane</keyword>
<name>A0ABM7YN29_9BURK</name>
<dbReference type="NCBIfam" id="TIGR02762">
    <property type="entry name" value="TraL_TIGR"/>
    <property type="match status" value="1"/>
</dbReference>
<organism evidence="2 3">
    <name type="scientific">Sphaerotilus microaerophilus</name>
    <dbReference type="NCBI Taxonomy" id="2914710"/>
    <lineage>
        <taxon>Bacteria</taxon>
        <taxon>Pseudomonadati</taxon>
        <taxon>Pseudomonadota</taxon>
        <taxon>Betaproteobacteria</taxon>
        <taxon>Burkholderiales</taxon>
        <taxon>Sphaerotilaceae</taxon>
        <taxon>Sphaerotilus</taxon>
    </lineage>
</organism>
<dbReference type="Proteomes" id="UP001057498">
    <property type="component" value="Chromosome"/>
</dbReference>
<keyword evidence="1" id="KW-1133">Transmembrane helix</keyword>
<dbReference type="EMBL" id="AP025730">
    <property type="protein sequence ID" value="BDI05884.1"/>
    <property type="molecule type" value="Genomic_DNA"/>
</dbReference>
<accession>A0ABM7YN29</accession>
<dbReference type="RefSeq" id="WP_251969219.1">
    <property type="nucleotide sequence ID" value="NZ_AP025730.1"/>
</dbReference>
<sequence length="99" mass="11078">MQADTYIPRRLDDQWKIGFWDVDVAAPVLFFVFVGYLAGTRIAFAASLGAGLLLSRAIARLKADKHPAFAIHWLYWHLPTSPLTAMSVTPPSHLRRMVG</sequence>
<keyword evidence="3" id="KW-1185">Reference proteome</keyword>
<feature type="transmembrane region" description="Helical" evidence="1">
    <location>
        <begin position="28"/>
        <end position="54"/>
    </location>
</feature>
<gene>
    <name evidence="2" type="ORF">CATMQ487_28540</name>
</gene>
<keyword evidence="1" id="KW-0472">Membrane</keyword>
<dbReference type="InterPro" id="IPR009838">
    <property type="entry name" value="T4SS_TraL"/>
</dbReference>
<proteinExistence type="predicted"/>
<dbReference type="Pfam" id="PF07178">
    <property type="entry name" value="TraL"/>
    <property type="match status" value="1"/>
</dbReference>
<evidence type="ECO:0000313" key="3">
    <source>
        <dbReference type="Proteomes" id="UP001057498"/>
    </source>
</evidence>